<dbReference type="GeneID" id="54298882"/>
<sequence length="211" mass="25086">MEACPPALRKEDIWDYLSSLPPSTREEMYTTLSWIGSAYLQKYGMEWREGVAWRKIEELRFHHADLLCTTYMCMEHIRNGMANVRKQLSAAQSLDINEAFGHPSNWWTWKRWETGPYNRLYPIPTAEDTYVIDIVGTRADGEIWMMEPNEDGDYLHVLKEAIPFPVGTQFNWRQGIPIELDFPWVFERIAYWHWAEWKYECLGIRLLMSEP</sequence>
<evidence type="ECO:0000313" key="1">
    <source>
        <dbReference type="EMBL" id="KAF2136306.1"/>
    </source>
</evidence>
<reference evidence="1" key="1">
    <citation type="journal article" date="2020" name="Stud. Mycol.">
        <title>101 Dothideomycetes genomes: a test case for predicting lifestyles and emergence of pathogens.</title>
        <authorList>
            <person name="Haridas S."/>
            <person name="Albert R."/>
            <person name="Binder M."/>
            <person name="Bloem J."/>
            <person name="Labutti K."/>
            <person name="Salamov A."/>
            <person name="Andreopoulos B."/>
            <person name="Baker S."/>
            <person name="Barry K."/>
            <person name="Bills G."/>
            <person name="Bluhm B."/>
            <person name="Cannon C."/>
            <person name="Castanera R."/>
            <person name="Culley D."/>
            <person name="Daum C."/>
            <person name="Ezra D."/>
            <person name="Gonzalez J."/>
            <person name="Henrissat B."/>
            <person name="Kuo A."/>
            <person name="Liang C."/>
            <person name="Lipzen A."/>
            <person name="Lutzoni F."/>
            <person name="Magnuson J."/>
            <person name="Mondo S."/>
            <person name="Nolan M."/>
            <person name="Ohm R."/>
            <person name="Pangilinan J."/>
            <person name="Park H.-J."/>
            <person name="Ramirez L."/>
            <person name="Alfaro M."/>
            <person name="Sun H."/>
            <person name="Tritt A."/>
            <person name="Yoshinaga Y."/>
            <person name="Zwiers L.-H."/>
            <person name="Turgeon B."/>
            <person name="Goodwin S."/>
            <person name="Spatafora J."/>
            <person name="Crous P."/>
            <person name="Grigoriev I."/>
        </authorList>
    </citation>
    <scope>NUCLEOTIDE SEQUENCE</scope>
    <source>
        <strain evidence="1">CBS 121167</strain>
    </source>
</reference>
<proteinExistence type="predicted"/>
<gene>
    <name evidence="1" type="ORF">K452DRAFT_292502</name>
</gene>
<organism evidence="1 2">
    <name type="scientific">Aplosporella prunicola CBS 121167</name>
    <dbReference type="NCBI Taxonomy" id="1176127"/>
    <lineage>
        <taxon>Eukaryota</taxon>
        <taxon>Fungi</taxon>
        <taxon>Dikarya</taxon>
        <taxon>Ascomycota</taxon>
        <taxon>Pezizomycotina</taxon>
        <taxon>Dothideomycetes</taxon>
        <taxon>Dothideomycetes incertae sedis</taxon>
        <taxon>Botryosphaeriales</taxon>
        <taxon>Aplosporellaceae</taxon>
        <taxon>Aplosporella</taxon>
    </lineage>
</organism>
<dbReference type="EMBL" id="ML995525">
    <property type="protein sequence ID" value="KAF2136306.1"/>
    <property type="molecule type" value="Genomic_DNA"/>
</dbReference>
<dbReference type="AlphaFoldDB" id="A0A6A6AXH1"/>
<evidence type="ECO:0000313" key="2">
    <source>
        <dbReference type="Proteomes" id="UP000799438"/>
    </source>
</evidence>
<protein>
    <submittedName>
        <fullName evidence="1">Uncharacterized protein</fullName>
    </submittedName>
</protein>
<dbReference type="RefSeq" id="XP_033392024.1">
    <property type="nucleotide sequence ID" value="XM_033541386.1"/>
</dbReference>
<dbReference type="Proteomes" id="UP000799438">
    <property type="component" value="Unassembled WGS sequence"/>
</dbReference>
<keyword evidence="2" id="KW-1185">Reference proteome</keyword>
<accession>A0A6A6AXH1</accession>
<name>A0A6A6AXH1_9PEZI</name>